<feature type="region of interest" description="Disordered" evidence="1">
    <location>
        <begin position="283"/>
        <end position="305"/>
    </location>
</feature>
<dbReference type="AlphaFoldDB" id="L8BA01"/>
<proteinExistence type="predicted"/>
<protein>
    <recommendedName>
        <fullName evidence="3">AlgX/AlgJ SGNH hydrolase-like domain-containing protein</fullName>
    </recommendedName>
</protein>
<reference evidence="2" key="2">
    <citation type="submission" date="2013-02" db="EMBL/GenBank/DDBJ databases">
        <title>EmbRS an orphan two-component system to save Rubrivivax gelatinosus from drowning.</title>
        <authorList>
            <person name="Steunou A."/>
            <person name="Liotenberg S."/>
            <person name="Soler M."/>
            <person name="Briandet R."/>
            <person name="Barbe V."/>
            <person name="Astier C."/>
            <person name="Ouchane S."/>
        </authorList>
    </citation>
    <scope>NUCLEOTIDE SEQUENCE</scope>
    <source>
        <strain evidence="2">S1</strain>
    </source>
</reference>
<organism evidence="2">
    <name type="scientific">Rubrivivax gelatinosus S1</name>
    <dbReference type="NCBI Taxonomy" id="1138313"/>
    <lineage>
        <taxon>Bacteria</taxon>
        <taxon>Pseudomonadati</taxon>
        <taxon>Pseudomonadota</taxon>
        <taxon>Betaproteobacteria</taxon>
        <taxon>Burkholderiales</taxon>
        <taxon>Sphaerotilaceae</taxon>
        <taxon>Rubrivivax</taxon>
    </lineage>
</organism>
<evidence type="ECO:0008006" key="3">
    <source>
        <dbReference type="Google" id="ProtNLM"/>
    </source>
</evidence>
<reference evidence="2" key="1">
    <citation type="submission" date="2012-02" db="EMBL/GenBank/DDBJ databases">
        <authorList>
            <person name="Genoscope - CEA"/>
        </authorList>
    </citation>
    <scope>NUCLEOTIDE SEQUENCE</scope>
    <source>
        <strain evidence="2">S1</strain>
    </source>
</reference>
<gene>
    <name evidence="2" type="ORF">RGS1_10412</name>
</gene>
<dbReference type="EMBL" id="FO082879">
    <property type="protein sequence ID" value="CCF78707.1"/>
    <property type="molecule type" value="Genomic_DNA"/>
</dbReference>
<accession>L8BA01</accession>
<sequence length="335" mass="35841">MGYGLAVALLLLLAFEAWLHTDAFLVRFRSVFAAGRALDKTLYAERHCPDTLILGNSRADNAFDPATLLREAAVFRPRAAFNLGLPGADTRVLAGVLGRVARAGCFGAEGVRHVVLSLDEAVLQPVDTLGQEIFLADRRQMLADGQWHDALRATLRTYGFAPNLRQLREPGTLARFVAATRADVEPVGGGAAEHLGYRAGFGGLQDAGAARRQEAGSSAPPSEANVRHLWRMLDTLSAAGVQVAVVFPPLLGREVLYRPGDRPEGAPYRAVAAELARRGVPVLGLDDGQPRSPSEFVNPGHLNDRGAQRVTRQLARELDAVWGAEGSTFPVAGSS</sequence>
<evidence type="ECO:0000313" key="2">
    <source>
        <dbReference type="EMBL" id="CCF78707.1"/>
    </source>
</evidence>
<name>L8BA01_RUBGE</name>
<evidence type="ECO:0000256" key="1">
    <source>
        <dbReference type="SAM" id="MobiDB-lite"/>
    </source>
</evidence>